<dbReference type="InterPro" id="IPR029063">
    <property type="entry name" value="SAM-dependent_MTases_sf"/>
</dbReference>
<evidence type="ECO:0000313" key="3">
    <source>
        <dbReference type="Proteomes" id="UP000320338"/>
    </source>
</evidence>
<keyword evidence="3" id="KW-1185">Reference proteome</keyword>
<dbReference type="CDD" id="cd02440">
    <property type="entry name" value="AdoMet_MTases"/>
    <property type="match status" value="1"/>
</dbReference>
<name>A0A4Y3WPB9_9PSEU</name>
<dbReference type="Pfam" id="PF13649">
    <property type="entry name" value="Methyltransf_25"/>
    <property type="match status" value="1"/>
</dbReference>
<feature type="domain" description="Methyltransferase" evidence="1">
    <location>
        <begin position="62"/>
        <end position="160"/>
    </location>
</feature>
<organism evidence="2 3">
    <name type="scientific">Pseudonocardia hydrocarbonoxydans</name>
    <dbReference type="NCBI Taxonomy" id="76726"/>
    <lineage>
        <taxon>Bacteria</taxon>
        <taxon>Bacillati</taxon>
        <taxon>Actinomycetota</taxon>
        <taxon>Actinomycetes</taxon>
        <taxon>Pseudonocardiales</taxon>
        <taxon>Pseudonocardiaceae</taxon>
        <taxon>Pseudonocardia</taxon>
    </lineage>
</organism>
<protein>
    <recommendedName>
        <fullName evidence="1">Methyltransferase domain-containing protein</fullName>
    </recommendedName>
</protein>
<dbReference type="EMBL" id="BJNG01000014">
    <property type="protein sequence ID" value="GEC19226.1"/>
    <property type="molecule type" value="Genomic_DNA"/>
</dbReference>
<evidence type="ECO:0000313" key="2">
    <source>
        <dbReference type="EMBL" id="GEC19226.1"/>
    </source>
</evidence>
<gene>
    <name evidence="2" type="ORF">PHY01_15090</name>
</gene>
<dbReference type="Gene3D" id="3.40.50.150">
    <property type="entry name" value="Vaccinia Virus protein VP39"/>
    <property type="match status" value="1"/>
</dbReference>
<dbReference type="SUPFAM" id="SSF53335">
    <property type="entry name" value="S-adenosyl-L-methionine-dependent methyltransferases"/>
    <property type="match status" value="1"/>
</dbReference>
<sequence>MGSGVTLPDTARRSLDHWSEAGRAEMEAFYALATEDYRQLAEARDWAADLRDHTLDGRIRLLDVACGSGKFPAALLRRGLPARPPVAVDLLDPSGFSLAEARAVLRTPFAAAAEHELLLQDFRAERAYDVAWATHALYALPPDQLAAGVARMVAALRPGGFGVVAQACARSHYLAFYEAYRAQFAPDVTPYTDAEGVADALGAAGVRPTIVPLHYTTGSADRGVVEGFLQRCAFDSAVSLEAMEADGPLGSYLAGCRDAEGAYTFTHVTHLMTWENR</sequence>
<comment type="caution">
    <text evidence="2">The sequence shown here is derived from an EMBL/GenBank/DDBJ whole genome shotgun (WGS) entry which is preliminary data.</text>
</comment>
<dbReference type="AlphaFoldDB" id="A0A4Y3WPB9"/>
<accession>A0A4Y3WPB9</accession>
<reference evidence="2 3" key="1">
    <citation type="submission" date="2019-06" db="EMBL/GenBank/DDBJ databases">
        <title>Whole genome shotgun sequence of Pseudonocardia hydrocarbonoxydans NBRC 14498.</title>
        <authorList>
            <person name="Hosoyama A."/>
            <person name="Uohara A."/>
            <person name="Ohji S."/>
            <person name="Ichikawa N."/>
        </authorList>
    </citation>
    <scope>NUCLEOTIDE SEQUENCE [LARGE SCALE GENOMIC DNA]</scope>
    <source>
        <strain evidence="2 3">NBRC 14498</strain>
    </source>
</reference>
<dbReference type="InterPro" id="IPR041698">
    <property type="entry name" value="Methyltransf_25"/>
</dbReference>
<dbReference type="Proteomes" id="UP000320338">
    <property type="component" value="Unassembled WGS sequence"/>
</dbReference>
<proteinExistence type="predicted"/>
<evidence type="ECO:0000259" key="1">
    <source>
        <dbReference type="Pfam" id="PF13649"/>
    </source>
</evidence>